<dbReference type="AlphaFoldDB" id="A0A5C3PDS4"/>
<sequence length="538" mass="60290">MSATLKALTCREILEAIFEVFSPGRVQQHDFALHSEAGVQRRLAQRTLARAARVCRAFEDPALNVLWRVVDDIVDLLRILPALGGYPYTFTREITEEEWTRFQEYLVRVRVLDANDFNTVEAFTWTVLRRWCPDEPLLPLLHRLSGFAFDDIGLSHTMLLTPMICDIAMVLNDHPSQATVKTVLAEMMPALSQIRSLSLSGDPNRIDLIPVWTFVQLRSLSITYPVTPTVASLNALLTFPYLSYLRLNLAKMADLAGNSLSPGFEALRYLALSAAGLSDVATFLEITKPAHLHSFHLDCYKFLADTTIETAIAQMDFIYSALPSCLLHFSAEFRVARDDRHIATAGPGGPTAAQLLEPLRSRNDMHTISFRFEDMYVGFTEDDLNGVQTLWPSLRTFQFKYGDTLIYNLIFNFTHASPFPSLASVASFVSAHPQLEALAIPSMSLPPLPDLDSLPSPPNPRLRRLRVPFFLPGPSLVKLGLLVDRLYPNLDLTDIRSTLDTGGYQRGQQFDLLLFGLQAGRRGAYLLEDGRLDDLGLF</sequence>
<dbReference type="InParanoid" id="A0A5C3PDS4"/>
<gene>
    <name evidence="1" type="ORF">K466DRAFT_113048</name>
</gene>
<dbReference type="SUPFAM" id="SSF52047">
    <property type="entry name" value="RNI-like"/>
    <property type="match status" value="1"/>
</dbReference>
<accession>A0A5C3PDS4</accession>
<keyword evidence="2" id="KW-1185">Reference proteome</keyword>
<proteinExistence type="predicted"/>
<dbReference type="EMBL" id="ML211155">
    <property type="protein sequence ID" value="TFK87401.1"/>
    <property type="molecule type" value="Genomic_DNA"/>
</dbReference>
<evidence type="ECO:0008006" key="3">
    <source>
        <dbReference type="Google" id="ProtNLM"/>
    </source>
</evidence>
<name>A0A5C3PDS4_9APHY</name>
<dbReference type="Proteomes" id="UP000308197">
    <property type="component" value="Unassembled WGS sequence"/>
</dbReference>
<protein>
    <recommendedName>
        <fullName evidence="3">F-box domain-containing protein</fullName>
    </recommendedName>
</protein>
<organism evidence="1 2">
    <name type="scientific">Polyporus arcularius HHB13444</name>
    <dbReference type="NCBI Taxonomy" id="1314778"/>
    <lineage>
        <taxon>Eukaryota</taxon>
        <taxon>Fungi</taxon>
        <taxon>Dikarya</taxon>
        <taxon>Basidiomycota</taxon>
        <taxon>Agaricomycotina</taxon>
        <taxon>Agaricomycetes</taxon>
        <taxon>Polyporales</taxon>
        <taxon>Polyporaceae</taxon>
        <taxon>Polyporus</taxon>
    </lineage>
</organism>
<evidence type="ECO:0000313" key="2">
    <source>
        <dbReference type="Proteomes" id="UP000308197"/>
    </source>
</evidence>
<dbReference type="STRING" id="1314778.A0A5C3PDS4"/>
<evidence type="ECO:0000313" key="1">
    <source>
        <dbReference type="EMBL" id="TFK87401.1"/>
    </source>
</evidence>
<reference evidence="1 2" key="1">
    <citation type="journal article" date="2019" name="Nat. Ecol. Evol.">
        <title>Megaphylogeny resolves global patterns of mushroom evolution.</title>
        <authorList>
            <person name="Varga T."/>
            <person name="Krizsan K."/>
            <person name="Foldi C."/>
            <person name="Dima B."/>
            <person name="Sanchez-Garcia M."/>
            <person name="Sanchez-Ramirez S."/>
            <person name="Szollosi G.J."/>
            <person name="Szarkandi J.G."/>
            <person name="Papp V."/>
            <person name="Albert L."/>
            <person name="Andreopoulos W."/>
            <person name="Angelini C."/>
            <person name="Antonin V."/>
            <person name="Barry K.W."/>
            <person name="Bougher N.L."/>
            <person name="Buchanan P."/>
            <person name="Buyck B."/>
            <person name="Bense V."/>
            <person name="Catcheside P."/>
            <person name="Chovatia M."/>
            <person name="Cooper J."/>
            <person name="Damon W."/>
            <person name="Desjardin D."/>
            <person name="Finy P."/>
            <person name="Geml J."/>
            <person name="Haridas S."/>
            <person name="Hughes K."/>
            <person name="Justo A."/>
            <person name="Karasinski D."/>
            <person name="Kautmanova I."/>
            <person name="Kiss B."/>
            <person name="Kocsube S."/>
            <person name="Kotiranta H."/>
            <person name="LaButti K.M."/>
            <person name="Lechner B.E."/>
            <person name="Liimatainen K."/>
            <person name="Lipzen A."/>
            <person name="Lukacs Z."/>
            <person name="Mihaltcheva S."/>
            <person name="Morgado L.N."/>
            <person name="Niskanen T."/>
            <person name="Noordeloos M.E."/>
            <person name="Ohm R.A."/>
            <person name="Ortiz-Santana B."/>
            <person name="Ovrebo C."/>
            <person name="Racz N."/>
            <person name="Riley R."/>
            <person name="Savchenko A."/>
            <person name="Shiryaev A."/>
            <person name="Soop K."/>
            <person name="Spirin V."/>
            <person name="Szebenyi C."/>
            <person name="Tomsovsky M."/>
            <person name="Tulloss R.E."/>
            <person name="Uehling J."/>
            <person name="Grigoriev I.V."/>
            <person name="Vagvolgyi C."/>
            <person name="Papp T."/>
            <person name="Martin F.M."/>
            <person name="Miettinen O."/>
            <person name="Hibbett D.S."/>
            <person name="Nagy L.G."/>
        </authorList>
    </citation>
    <scope>NUCLEOTIDE SEQUENCE [LARGE SCALE GENOMIC DNA]</scope>
    <source>
        <strain evidence="1 2">HHB13444</strain>
    </source>
</reference>